<evidence type="ECO:0000256" key="1">
    <source>
        <dbReference type="SAM" id="Phobius"/>
    </source>
</evidence>
<accession>A0A1L1PN70</accession>
<keyword evidence="1" id="KW-1133">Transmembrane helix</keyword>
<dbReference type="EMBL" id="CCAE010000011">
    <property type="protein sequence ID" value="CDN87486.1"/>
    <property type="molecule type" value="Genomic_DNA"/>
</dbReference>
<dbReference type="AlphaFoldDB" id="A0A1L1PN70"/>
<protein>
    <submittedName>
        <fullName evidence="2">Uncharacterized protein</fullName>
    </submittedName>
</protein>
<keyword evidence="1" id="KW-0812">Transmembrane</keyword>
<dbReference type="Proteomes" id="UP000028878">
    <property type="component" value="Unassembled WGS sequence"/>
</dbReference>
<reference evidence="3" key="2">
    <citation type="submission" date="2014-11" db="EMBL/GenBank/DDBJ databases">
        <title>Draft genome sequence of Hydrogenophaga intermedia S1.</title>
        <authorList>
            <person name="Gan H.M."/>
            <person name="Chew T.H."/>
            <person name="Stolz A."/>
        </authorList>
    </citation>
    <scope>NUCLEOTIDE SEQUENCE [LARGE SCALE GENOMIC DNA]</scope>
    <source>
        <strain evidence="3">S1</strain>
    </source>
</reference>
<evidence type="ECO:0000313" key="2">
    <source>
        <dbReference type="EMBL" id="CDN87486.1"/>
    </source>
</evidence>
<name>A0A1L1PN70_HYDIT</name>
<organism evidence="2 3">
    <name type="scientific">Hydrogenophaga intermedia</name>
    <dbReference type="NCBI Taxonomy" id="65786"/>
    <lineage>
        <taxon>Bacteria</taxon>
        <taxon>Pseudomonadati</taxon>
        <taxon>Pseudomonadota</taxon>
        <taxon>Betaproteobacteria</taxon>
        <taxon>Burkholderiales</taxon>
        <taxon>Comamonadaceae</taxon>
        <taxon>Hydrogenophaga</taxon>
    </lineage>
</organism>
<proteinExistence type="predicted"/>
<feature type="transmembrane region" description="Helical" evidence="1">
    <location>
        <begin position="6"/>
        <end position="22"/>
    </location>
</feature>
<evidence type="ECO:0000313" key="3">
    <source>
        <dbReference type="Proteomes" id="UP000028878"/>
    </source>
</evidence>
<keyword evidence="3" id="KW-1185">Reference proteome</keyword>
<keyword evidence="1" id="KW-0472">Membrane</keyword>
<gene>
    <name evidence="2" type="ORF">BN948_01908</name>
</gene>
<sequence>MKLQTTEMLVLGLAGIAVYMIWRSQTTPRVNAPRDTGKPLDWVDEIFDSAGKAFNNGWRYFENGVAIDPSGNYYQNGQMVWQAPGAGA</sequence>
<reference evidence="3" key="1">
    <citation type="submission" date="2014-02" db="EMBL/GenBank/DDBJ databases">
        <authorList>
            <person name="Gan H."/>
        </authorList>
    </citation>
    <scope>NUCLEOTIDE SEQUENCE [LARGE SCALE GENOMIC DNA]</scope>
    <source>
        <strain evidence="3">S1</strain>
    </source>
</reference>
<dbReference type="RefSeq" id="WP_035621363.1">
    <property type="nucleotide sequence ID" value="NZ_CCAE010000011.1"/>
</dbReference>